<dbReference type="SMART" id="SM00316">
    <property type="entry name" value="S1"/>
    <property type="match status" value="1"/>
</dbReference>
<evidence type="ECO:0000256" key="2">
    <source>
        <dbReference type="ARBA" id="ARBA00007404"/>
    </source>
</evidence>
<comment type="function">
    <text evidence="9">Involved in mRNA degradation. Catalyzes the phosphorolysis of single-stranded polyribonucleotides processively in the 3'- to 5'-direction.</text>
</comment>
<dbReference type="PANTHER" id="PTHR11252">
    <property type="entry name" value="POLYRIBONUCLEOTIDE NUCLEOTIDYLTRANSFERASE"/>
    <property type="match status" value="1"/>
</dbReference>
<dbReference type="Gene3D" id="2.40.50.140">
    <property type="entry name" value="Nucleic acid-binding proteins"/>
    <property type="match status" value="1"/>
</dbReference>
<dbReference type="PATRIC" id="fig|67855.3.peg.1461"/>
<evidence type="ECO:0000313" key="12">
    <source>
        <dbReference type="Proteomes" id="UP000036270"/>
    </source>
</evidence>
<dbReference type="NCBIfam" id="TIGR03591">
    <property type="entry name" value="polynuc_phos"/>
    <property type="match status" value="1"/>
</dbReference>
<dbReference type="Pfam" id="PF01138">
    <property type="entry name" value="RNase_PH"/>
    <property type="match status" value="2"/>
</dbReference>
<evidence type="ECO:0000259" key="10">
    <source>
        <dbReference type="PROSITE" id="PS50126"/>
    </source>
</evidence>
<keyword evidence="12" id="KW-1185">Reference proteome</keyword>
<evidence type="ECO:0000256" key="6">
    <source>
        <dbReference type="ARBA" id="ARBA00022723"/>
    </source>
</evidence>
<dbReference type="InterPro" id="IPR004088">
    <property type="entry name" value="KH_dom_type_1"/>
</dbReference>
<keyword evidence="4 9" id="KW-0808">Transferase</keyword>
<dbReference type="SMART" id="SM00322">
    <property type="entry name" value="KH"/>
    <property type="match status" value="1"/>
</dbReference>
<evidence type="ECO:0000256" key="9">
    <source>
        <dbReference type="HAMAP-Rule" id="MF_01595"/>
    </source>
</evidence>
<comment type="subcellular location">
    <subcellularLocation>
        <location evidence="1 9">Cytoplasm</location>
    </subcellularLocation>
</comment>
<dbReference type="PROSITE" id="PS50126">
    <property type="entry name" value="S1"/>
    <property type="match status" value="1"/>
</dbReference>
<accession>A0A0J5P698</accession>
<dbReference type="GO" id="GO:0004654">
    <property type="term" value="F:polyribonucleotide nucleotidyltransferase activity"/>
    <property type="evidence" value="ECO:0007669"/>
    <property type="project" value="UniProtKB-UniRule"/>
</dbReference>
<dbReference type="InterPro" id="IPR027408">
    <property type="entry name" value="PNPase/RNase_PH_dom_sf"/>
</dbReference>
<name>A0A0J5P698_9PAST</name>
<dbReference type="GO" id="GO:0000287">
    <property type="term" value="F:magnesium ion binding"/>
    <property type="evidence" value="ECO:0007669"/>
    <property type="project" value="UniProtKB-UniRule"/>
</dbReference>
<evidence type="ECO:0000256" key="8">
    <source>
        <dbReference type="ARBA" id="ARBA00022884"/>
    </source>
</evidence>
<keyword evidence="3 9" id="KW-0963">Cytoplasm</keyword>
<dbReference type="Pfam" id="PF03726">
    <property type="entry name" value="PNPase"/>
    <property type="match status" value="1"/>
</dbReference>
<dbReference type="STRING" id="67855.RO21_07150"/>
<dbReference type="SUPFAM" id="SSF54211">
    <property type="entry name" value="Ribosomal protein S5 domain 2-like"/>
    <property type="match status" value="2"/>
</dbReference>
<proteinExistence type="inferred from homology"/>
<dbReference type="PANTHER" id="PTHR11252:SF0">
    <property type="entry name" value="POLYRIBONUCLEOTIDE NUCLEOTIDYLTRANSFERASE 1, MITOCHONDRIAL"/>
    <property type="match status" value="1"/>
</dbReference>
<reference evidence="11 12" key="1">
    <citation type="submission" date="2014-12" db="EMBL/GenBank/DDBJ databases">
        <title>Reclassification of Actinobacillus muris as Muribacter muris.</title>
        <authorList>
            <person name="Christensen H."/>
            <person name="Nicklas W."/>
            <person name="Bisgaard M."/>
        </authorList>
    </citation>
    <scope>NUCLEOTIDE SEQUENCE [LARGE SCALE GENOMIC DNA]</scope>
    <source>
        <strain evidence="11 12">Ackerman80-443D</strain>
    </source>
</reference>
<dbReference type="CDD" id="cd02393">
    <property type="entry name" value="KH-I_PNPase"/>
    <property type="match status" value="1"/>
</dbReference>
<feature type="domain" description="S1 motif" evidence="10">
    <location>
        <begin position="621"/>
        <end position="689"/>
    </location>
</feature>
<dbReference type="EMBL" id="JWIZ01000041">
    <property type="protein sequence ID" value="KMK51285.1"/>
    <property type="molecule type" value="Genomic_DNA"/>
</dbReference>
<keyword evidence="8 9" id="KW-0694">RNA-binding</keyword>
<dbReference type="InterPro" id="IPR001247">
    <property type="entry name" value="ExoRNase_PH_dom1"/>
</dbReference>
<dbReference type="GO" id="GO:0003723">
    <property type="term" value="F:RNA binding"/>
    <property type="evidence" value="ECO:0007669"/>
    <property type="project" value="UniProtKB-UniRule"/>
</dbReference>
<dbReference type="InterPro" id="IPR015847">
    <property type="entry name" value="ExoRNase_PH_dom2"/>
</dbReference>
<evidence type="ECO:0000256" key="5">
    <source>
        <dbReference type="ARBA" id="ARBA00022695"/>
    </source>
</evidence>
<evidence type="ECO:0000313" key="11">
    <source>
        <dbReference type="EMBL" id="KMK51285.1"/>
    </source>
</evidence>
<dbReference type="InterPro" id="IPR003029">
    <property type="entry name" value="S1_domain"/>
</dbReference>
<dbReference type="PIRSF" id="PIRSF005499">
    <property type="entry name" value="PNPase"/>
    <property type="match status" value="1"/>
</dbReference>
<dbReference type="GO" id="GO:0000175">
    <property type="term" value="F:3'-5'-RNA exonuclease activity"/>
    <property type="evidence" value="ECO:0007669"/>
    <property type="project" value="TreeGrafter"/>
</dbReference>
<dbReference type="EC" id="2.7.7.8" evidence="9"/>
<dbReference type="GO" id="GO:0005829">
    <property type="term" value="C:cytosol"/>
    <property type="evidence" value="ECO:0007669"/>
    <property type="project" value="TreeGrafter"/>
</dbReference>
<evidence type="ECO:0000256" key="4">
    <source>
        <dbReference type="ARBA" id="ARBA00022679"/>
    </source>
</evidence>
<dbReference type="SUPFAM" id="SSF46915">
    <property type="entry name" value="Polynucleotide phosphorylase/guanosine pentaphosphate synthase (PNPase/GPSI), domain 3"/>
    <property type="match status" value="1"/>
</dbReference>
<dbReference type="AlphaFoldDB" id="A0A0J5P698"/>
<dbReference type="InterPro" id="IPR036612">
    <property type="entry name" value="KH_dom_type_1_sf"/>
</dbReference>
<keyword evidence="6 9" id="KW-0479">Metal-binding</keyword>
<dbReference type="RefSeq" id="WP_047977117.1">
    <property type="nucleotide sequence ID" value="NZ_JWIZ01000041.1"/>
</dbReference>
<dbReference type="Pfam" id="PF00013">
    <property type="entry name" value="KH_1"/>
    <property type="match status" value="1"/>
</dbReference>
<dbReference type="Gene3D" id="3.30.230.70">
    <property type="entry name" value="GHMP Kinase, N-terminal domain"/>
    <property type="match status" value="2"/>
</dbReference>
<dbReference type="CDD" id="cd04472">
    <property type="entry name" value="S1_PNPase"/>
    <property type="match status" value="1"/>
</dbReference>
<dbReference type="GO" id="GO:0006402">
    <property type="term" value="P:mRNA catabolic process"/>
    <property type="evidence" value="ECO:0007669"/>
    <property type="project" value="UniProtKB-UniRule"/>
</dbReference>
<dbReference type="Pfam" id="PF03725">
    <property type="entry name" value="RNase_PH_C"/>
    <property type="match status" value="1"/>
</dbReference>
<comment type="catalytic activity">
    <reaction evidence="9">
        <text>RNA(n+1) + phosphate = RNA(n) + a ribonucleoside 5'-diphosphate</text>
        <dbReference type="Rhea" id="RHEA:22096"/>
        <dbReference type="Rhea" id="RHEA-COMP:14527"/>
        <dbReference type="Rhea" id="RHEA-COMP:17342"/>
        <dbReference type="ChEBI" id="CHEBI:43474"/>
        <dbReference type="ChEBI" id="CHEBI:57930"/>
        <dbReference type="ChEBI" id="CHEBI:140395"/>
        <dbReference type="EC" id="2.7.7.8"/>
    </reaction>
</comment>
<dbReference type="InterPro" id="IPR036345">
    <property type="entry name" value="ExoRNase_PH_dom2_sf"/>
</dbReference>
<sequence>MNPIVKQFKYGQHTVTLETGAIARQATAAVMASMDDTTVFVTVVAKKEVKEGQDFFPLTVNYQERTYAAGRIPGGFFKREGRPSEGETLIARLIDRPIRPLFPEGFFNEIQVIATVVSVNPQISPDLVAMIGASAALSLSGVPFNGPIGAARVGFINDQFVLNPTINEQKLSRLDLVVAGTDKAVLMVESEADILSEEQMLAAVVFGHEQQQVVIENIKQFVQEAGKPRWNWVAPEPDTALIEKVKGLAETRLGEAYRIVEKQVRYEQIDAIKADVIAQITAADDSISEGKIIDIITALESQIVRSRIINGEPRIDGRTVDTVRALDICTGVLPRTHGSAIFTRGETQALAVATLGTERDAQIIDELTGEKSDRFLFHYNFPPYSVGETGMIGSPKRREIGHGRLAKRGVLAVMPTAEEFPYVVRVVSEITESNGSSSMASVCGASLALMDAGVPIKAAVAGIAMGLVKEDDKFVVLSDILGDEDHLGDMDFKVAGTRKGVTALQMDIKIEGITPEIMRIALNQAKGARMHILEVMEQAIPAPRADISDFAPRIHTMKIDPKKIKDVIGKGGATIRALTEETGTSIDIDDDGTVKIAATDNGAAKRVMERIEEIVAEVEVNTVYKGKVTRVVDFGAFVSILGGKEGLVHISQITDARVERVADYLEVGQEVQVKVVEIDRQGRIRLTMKDIAPVAAEVVVEAEPTLE</sequence>
<dbReference type="Pfam" id="PF00575">
    <property type="entry name" value="S1"/>
    <property type="match status" value="1"/>
</dbReference>
<dbReference type="SUPFAM" id="SSF54791">
    <property type="entry name" value="Eukaryotic type KH-domain (KH-domain type I)"/>
    <property type="match status" value="1"/>
</dbReference>
<dbReference type="HAMAP" id="MF_01595">
    <property type="entry name" value="PNPase"/>
    <property type="match status" value="1"/>
</dbReference>
<feature type="binding site" evidence="9">
    <location>
        <position position="485"/>
    </location>
    <ligand>
        <name>Mg(2+)</name>
        <dbReference type="ChEBI" id="CHEBI:18420"/>
    </ligand>
</feature>
<dbReference type="GO" id="GO:0006396">
    <property type="term" value="P:RNA processing"/>
    <property type="evidence" value="ECO:0007669"/>
    <property type="project" value="InterPro"/>
</dbReference>
<evidence type="ECO:0000256" key="7">
    <source>
        <dbReference type="ARBA" id="ARBA00022842"/>
    </source>
</evidence>
<organism evidence="11 12">
    <name type="scientific">Muribacter muris</name>
    <dbReference type="NCBI Taxonomy" id="67855"/>
    <lineage>
        <taxon>Bacteria</taxon>
        <taxon>Pseudomonadati</taxon>
        <taxon>Pseudomonadota</taxon>
        <taxon>Gammaproteobacteria</taxon>
        <taxon>Pasteurellales</taxon>
        <taxon>Pasteurellaceae</taxon>
        <taxon>Muribacter</taxon>
    </lineage>
</organism>
<evidence type="ECO:0000256" key="3">
    <source>
        <dbReference type="ARBA" id="ARBA00022490"/>
    </source>
</evidence>
<comment type="similarity">
    <text evidence="2 9">Belongs to the polyribonucleotide nucleotidyltransferase family.</text>
</comment>
<evidence type="ECO:0000256" key="1">
    <source>
        <dbReference type="ARBA" id="ARBA00004496"/>
    </source>
</evidence>
<dbReference type="FunFam" id="3.30.230.70:FF:000001">
    <property type="entry name" value="Polyribonucleotide nucleotidyltransferase"/>
    <property type="match status" value="1"/>
</dbReference>
<dbReference type="InterPro" id="IPR020568">
    <property type="entry name" value="Ribosomal_Su5_D2-typ_SF"/>
</dbReference>
<dbReference type="InterPro" id="IPR036456">
    <property type="entry name" value="PNPase_PH_RNA-bd_sf"/>
</dbReference>
<dbReference type="SUPFAM" id="SSF55666">
    <property type="entry name" value="Ribonuclease PH domain 2-like"/>
    <property type="match status" value="2"/>
</dbReference>
<dbReference type="CDD" id="cd11364">
    <property type="entry name" value="RNase_PH_PNPase_2"/>
    <property type="match status" value="1"/>
</dbReference>
<keyword evidence="7 9" id="KW-0460">Magnesium</keyword>
<comment type="subunit">
    <text evidence="9">Component of the RNA degradosome, which is a multiprotein complex involved in RNA processing and mRNA degradation.</text>
</comment>
<dbReference type="InterPro" id="IPR012162">
    <property type="entry name" value="PNPase"/>
</dbReference>
<dbReference type="InterPro" id="IPR004087">
    <property type="entry name" value="KH_dom"/>
</dbReference>
<dbReference type="SUPFAM" id="SSF50249">
    <property type="entry name" value="Nucleic acid-binding proteins"/>
    <property type="match status" value="1"/>
</dbReference>
<dbReference type="FunFam" id="3.30.1370.10:FF:000001">
    <property type="entry name" value="Polyribonucleotide nucleotidyltransferase"/>
    <property type="match status" value="1"/>
</dbReference>
<dbReference type="NCBIfam" id="NF008805">
    <property type="entry name" value="PRK11824.1"/>
    <property type="match status" value="1"/>
</dbReference>
<feature type="binding site" evidence="9">
    <location>
        <position position="491"/>
    </location>
    <ligand>
        <name>Mg(2+)</name>
        <dbReference type="ChEBI" id="CHEBI:18420"/>
    </ligand>
</feature>
<keyword evidence="5 9" id="KW-0548">Nucleotidyltransferase</keyword>
<comment type="caution">
    <text evidence="11">The sequence shown here is derived from an EMBL/GenBank/DDBJ whole genome shotgun (WGS) entry which is preliminary data.</text>
</comment>
<comment type="cofactor">
    <cofactor evidence="9">
        <name>Mg(2+)</name>
        <dbReference type="ChEBI" id="CHEBI:18420"/>
    </cofactor>
</comment>
<gene>
    <name evidence="9" type="primary">pnp</name>
    <name evidence="11" type="ORF">RO21_07150</name>
</gene>
<dbReference type="FunFam" id="2.40.50.140:FF:000023">
    <property type="entry name" value="Polyribonucleotide nucleotidyltransferase"/>
    <property type="match status" value="1"/>
</dbReference>
<dbReference type="FunFam" id="3.30.230.70:FF:000002">
    <property type="entry name" value="Polyribonucleotide nucleotidyltransferase"/>
    <property type="match status" value="1"/>
</dbReference>
<dbReference type="Gene3D" id="3.30.1370.10">
    <property type="entry name" value="K Homology domain, type 1"/>
    <property type="match status" value="1"/>
</dbReference>
<protein>
    <recommendedName>
        <fullName evidence="9">Polyribonucleotide nucleotidyltransferase</fullName>
        <ecNumber evidence="9">2.7.7.8</ecNumber>
    </recommendedName>
    <alternativeName>
        <fullName evidence="9">Polynucleotide phosphorylase</fullName>
        <shortName evidence="9">PNPase</shortName>
    </alternativeName>
</protein>
<dbReference type="InterPro" id="IPR012340">
    <property type="entry name" value="NA-bd_OB-fold"/>
</dbReference>
<dbReference type="CDD" id="cd11363">
    <property type="entry name" value="RNase_PH_PNPase_1"/>
    <property type="match status" value="1"/>
</dbReference>
<dbReference type="InterPro" id="IPR015848">
    <property type="entry name" value="PNPase_PH_RNA-bd_bac/org-type"/>
</dbReference>
<dbReference type="Proteomes" id="UP000036270">
    <property type="component" value="Unassembled WGS sequence"/>
</dbReference>
<dbReference type="PROSITE" id="PS50084">
    <property type="entry name" value="KH_TYPE_1"/>
    <property type="match status" value="1"/>
</dbReference>